<sequence length="89" mass="9653">EHQDLRVPLRRALRQGGGACARLQHGGPGGRRRARHRQEGGRGGRRGVDGRGVPVEGRGRRGDQPAPLPPADDDDRPGPRPRGRLRPPV</sequence>
<feature type="non-terminal residue" evidence="2">
    <location>
        <position position="89"/>
    </location>
</feature>
<evidence type="ECO:0000313" key="2">
    <source>
        <dbReference type="EMBL" id="CAA9302902.1"/>
    </source>
</evidence>
<keyword evidence="2" id="KW-0378">Hydrolase</keyword>
<reference evidence="2" key="1">
    <citation type="submission" date="2020-02" db="EMBL/GenBank/DDBJ databases">
        <authorList>
            <person name="Meier V. D."/>
        </authorList>
    </citation>
    <scope>NUCLEOTIDE SEQUENCE</scope>
    <source>
        <strain evidence="2">AVDCRST_MAG61</strain>
    </source>
</reference>
<dbReference type="AlphaFoldDB" id="A0A6J4KEN3"/>
<feature type="compositionally biased region" description="Basic residues" evidence="1">
    <location>
        <begin position="79"/>
        <end position="89"/>
    </location>
</feature>
<feature type="non-terminal residue" evidence="2">
    <location>
        <position position="1"/>
    </location>
</feature>
<feature type="region of interest" description="Disordered" evidence="1">
    <location>
        <begin position="1"/>
        <end position="89"/>
    </location>
</feature>
<evidence type="ECO:0000256" key="1">
    <source>
        <dbReference type="SAM" id="MobiDB-lite"/>
    </source>
</evidence>
<dbReference type="EMBL" id="CADCTT010000171">
    <property type="protein sequence ID" value="CAA9302902.1"/>
    <property type="molecule type" value="Genomic_DNA"/>
</dbReference>
<accession>A0A6J4KEN3</accession>
<dbReference type="GO" id="GO:0004636">
    <property type="term" value="F:phosphoribosyl-ATP diphosphatase activity"/>
    <property type="evidence" value="ECO:0007669"/>
    <property type="project" value="UniProtKB-EC"/>
</dbReference>
<dbReference type="EC" id="3.6.1.31" evidence="2"/>
<proteinExistence type="predicted"/>
<gene>
    <name evidence="2" type="ORF">AVDCRST_MAG61-1168</name>
</gene>
<feature type="compositionally biased region" description="Basic and acidic residues" evidence="1">
    <location>
        <begin position="37"/>
        <end position="49"/>
    </location>
</feature>
<name>A0A6J4KEN3_9ACTN</name>
<organism evidence="2">
    <name type="scientific">uncultured Friedmanniella sp</name>
    <dbReference type="NCBI Taxonomy" id="335381"/>
    <lineage>
        <taxon>Bacteria</taxon>
        <taxon>Bacillati</taxon>
        <taxon>Actinomycetota</taxon>
        <taxon>Actinomycetes</taxon>
        <taxon>Propionibacteriales</taxon>
        <taxon>Nocardioidaceae</taxon>
        <taxon>Friedmanniella</taxon>
        <taxon>environmental samples</taxon>
    </lineage>
</organism>
<protein>
    <submittedName>
        <fullName evidence="2">Phosphoribosyl-ATP pyrophosphatase</fullName>
        <ecNumber evidence="2">3.6.1.31</ecNumber>
    </submittedName>
</protein>